<proteinExistence type="predicted"/>
<organism evidence="1">
    <name type="scientific">Aeromonas caviae</name>
    <name type="common">Aeromonas punctata</name>
    <dbReference type="NCBI Taxonomy" id="648"/>
    <lineage>
        <taxon>Bacteria</taxon>
        <taxon>Pseudomonadati</taxon>
        <taxon>Pseudomonadota</taxon>
        <taxon>Gammaproteobacteria</taxon>
        <taxon>Aeromonadales</taxon>
        <taxon>Aeromonadaceae</taxon>
        <taxon>Aeromonas</taxon>
    </lineage>
</organism>
<dbReference type="AlphaFoldDB" id="A0A7T3X591"/>
<evidence type="ECO:0000313" key="1">
    <source>
        <dbReference type="EMBL" id="QQA62404.1"/>
    </source>
</evidence>
<accession>A0A7T3X591</accession>
<reference evidence="1" key="1">
    <citation type="submission" date="2020-12" db="EMBL/GenBank/DDBJ databases">
        <title>GES Beta-lactamases isolated from hospital effluents in Brazil.</title>
        <authorList>
            <person name="Conte D."/>
            <person name="Mesa D."/>
            <person name="Palmeiro J.K."/>
            <person name="Dalla-Costa L.M."/>
        </authorList>
    </citation>
    <scope>NUCLEOTIDE SEQUENCE [LARGE SCALE GENOMIC DNA]</scope>
    <source>
        <strain evidence="1">Aero21</strain>
    </source>
</reference>
<gene>
    <name evidence="1" type="ORF">JC965_08025</name>
</gene>
<sequence length="145" mass="15520">MNIAEQIALRGELSITLHRAGQQPQTITEHNMIMTAAKSALARLIAGQGSGKNINRIAFGTNGVGPTPNDQTISSAYTKAVTAITFPAEGQVRFTFALGESEANGLNIRELGLLCTDETLFARKVRGLIEKTSDLSITGSWTIIF</sequence>
<name>A0A7T3X591_AERCA</name>
<dbReference type="EMBL" id="CP065937">
    <property type="protein sequence ID" value="QQA62404.1"/>
    <property type="molecule type" value="Genomic_DNA"/>
</dbReference>
<protein>
    <submittedName>
        <fullName evidence="1">Uncharacterized protein</fullName>
    </submittedName>
</protein>